<feature type="compositionally biased region" description="Low complexity" evidence="2">
    <location>
        <begin position="65"/>
        <end position="76"/>
    </location>
</feature>
<protein>
    <submittedName>
        <fullName evidence="3">Uncharacterized protein</fullName>
    </submittedName>
</protein>
<name>A0AAN7L128_TRANT</name>
<feature type="coiled-coil region" evidence="1">
    <location>
        <begin position="12"/>
        <end position="39"/>
    </location>
</feature>
<feature type="region of interest" description="Disordered" evidence="2">
    <location>
        <begin position="64"/>
        <end position="83"/>
    </location>
</feature>
<dbReference type="Proteomes" id="UP001346149">
    <property type="component" value="Unassembled WGS sequence"/>
</dbReference>
<gene>
    <name evidence="3" type="ORF">SAY86_014342</name>
</gene>
<sequence length="196" mass="21659">MENYQMPSSRRKRIREEDVDELELQLAEVKRLRDDLLGVLDDSDPVDSVSQELYSMMRSFEDEISAPSTSPSSPAAVIDLTSDSDSGVSTSQLGYLLEASDHDLGLPAPSVGASSDAKVIELVRLPSDLYGVGEFWGLESFNDDQIQANNLYKYRDPDDEYVAFDDGLFGFSDGCCFDPSSDVSDYLWRSGTLPAQ</sequence>
<accession>A0AAN7L128</accession>
<keyword evidence="1" id="KW-0175">Coiled coil</keyword>
<organism evidence="3 4">
    <name type="scientific">Trapa natans</name>
    <name type="common">Water chestnut</name>
    <dbReference type="NCBI Taxonomy" id="22666"/>
    <lineage>
        <taxon>Eukaryota</taxon>
        <taxon>Viridiplantae</taxon>
        <taxon>Streptophyta</taxon>
        <taxon>Embryophyta</taxon>
        <taxon>Tracheophyta</taxon>
        <taxon>Spermatophyta</taxon>
        <taxon>Magnoliopsida</taxon>
        <taxon>eudicotyledons</taxon>
        <taxon>Gunneridae</taxon>
        <taxon>Pentapetalae</taxon>
        <taxon>rosids</taxon>
        <taxon>malvids</taxon>
        <taxon>Myrtales</taxon>
        <taxon>Lythraceae</taxon>
        <taxon>Trapa</taxon>
    </lineage>
</organism>
<dbReference type="AlphaFoldDB" id="A0AAN7L128"/>
<dbReference type="PANTHER" id="PTHR34539">
    <property type="entry name" value="T6J4.11 PROTEIN"/>
    <property type="match status" value="1"/>
</dbReference>
<proteinExistence type="predicted"/>
<comment type="caution">
    <text evidence="3">The sequence shown here is derived from an EMBL/GenBank/DDBJ whole genome shotgun (WGS) entry which is preliminary data.</text>
</comment>
<evidence type="ECO:0000256" key="1">
    <source>
        <dbReference type="SAM" id="Coils"/>
    </source>
</evidence>
<evidence type="ECO:0000256" key="2">
    <source>
        <dbReference type="SAM" id="MobiDB-lite"/>
    </source>
</evidence>
<dbReference type="EMBL" id="JAXQNO010000020">
    <property type="protein sequence ID" value="KAK4772567.1"/>
    <property type="molecule type" value="Genomic_DNA"/>
</dbReference>
<dbReference type="PANTHER" id="PTHR34539:SF19">
    <property type="entry name" value="T6J4.11 PROTEIN"/>
    <property type="match status" value="1"/>
</dbReference>
<reference evidence="3 4" key="1">
    <citation type="journal article" date="2023" name="Hortic Res">
        <title>Pangenome of water caltrop reveals structural variations and asymmetric subgenome divergence after allopolyploidization.</title>
        <authorList>
            <person name="Zhang X."/>
            <person name="Chen Y."/>
            <person name="Wang L."/>
            <person name="Yuan Y."/>
            <person name="Fang M."/>
            <person name="Shi L."/>
            <person name="Lu R."/>
            <person name="Comes H.P."/>
            <person name="Ma Y."/>
            <person name="Chen Y."/>
            <person name="Huang G."/>
            <person name="Zhou Y."/>
            <person name="Zheng Z."/>
            <person name="Qiu Y."/>
        </authorList>
    </citation>
    <scope>NUCLEOTIDE SEQUENCE [LARGE SCALE GENOMIC DNA]</scope>
    <source>
        <strain evidence="3">F231</strain>
    </source>
</reference>
<evidence type="ECO:0000313" key="3">
    <source>
        <dbReference type="EMBL" id="KAK4772567.1"/>
    </source>
</evidence>
<evidence type="ECO:0000313" key="4">
    <source>
        <dbReference type="Proteomes" id="UP001346149"/>
    </source>
</evidence>
<keyword evidence="4" id="KW-1185">Reference proteome</keyword>